<feature type="chain" id="PRO_5009644299" evidence="3">
    <location>
        <begin position="24"/>
        <end position="1123"/>
    </location>
</feature>
<dbReference type="GO" id="GO:0044718">
    <property type="term" value="P:siderophore transmembrane transport"/>
    <property type="evidence" value="ECO:0007669"/>
    <property type="project" value="TreeGrafter"/>
</dbReference>
<keyword evidence="1 3" id="KW-0732">Signal</keyword>
<feature type="signal peptide" evidence="3">
    <location>
        <begin position="1"/>
        <end position="23"/>
    </location>
</feature>
<evidence type="ECO:0000256" key="2">
    <source>
        <dbReference type="PROSITE-ProRule" id="PRU01360"/>
    </source>
</evidence>
<dbReference type="GO" id="GO:0009279">
    <property type="term" value="C:cell outer membrane"/>
    <property type="evidence" value="ECO:0007669"/>
    <property type="project" value="UniProtKB-SubCell"/>
</dbReference>
<dbReference type="SUPFAM" id="SSF49464">
    <property type="entry name" value="Carboxypeptidase regulatory domain-like"/>
    <property type="match status" value="1"/>
</dbReference>
<name>A0A1J7CKN1_FLAJO</name>
<dbReference type="NCBIfam" id="TIGR04057">
    <property type="entry name" value="SusC_RagA_signa"/>
    <property type="match status" value="1"/>
</dbReference>
<comment type="caution">
    <text evidence="5">The sequence shown here is derived from an EMBL/GenBank/DDBJ whole genome shotgun (WGS) entry which is preliminary data.</text>
</comment>
<dbReference type="NCBIfam" id="TIGR04056">
    <property type="entry name" value="OMP_RagA_SusC"/>
    <property type="match status" value="1"/>
</dbReference>
<dbReference type="Proteomes" id="UP000182826">
    <property type="component" value="Unassembled WGS sequence"/>
</dbReference>
<dbReference type="Gene3D" id="2.60.40.1120">
    <property type="entry name" value="Carboxypeptidase-like, regulatory domain"/>
    <property type="match status" value="1"/>
</dbReference>
<evidence type="ECO:0000259" key="4">
    <source>
        <dbReference type="Pfam" id="PF07715"/>
    </source>
</evidence>
<dbReference type="InterPro" id="IPR023996">
    <property type="entry name" value="TonB-dep_OMP_SusC/RagA"/>
</dbReference>
<reference evidence="5 6" key="1">
    <citation type="submission" date="2016-10" db="EMBL/GenBank/DDBJ databases">
        <title>Draft Genome Sequence of Rhizobacteria Flavobacterium johnsoniae CI04.</title>
        <authorList>
            <person name="Bravo J.I."/>
            <person name="Lozano G.L."/>
            <person name="Handelsman J."/>
        </authorList>
    </citation>
    <scope>NUCLEOTIDE SEQUENCE [LARGE SCALE GENOMIC DNA]</scope>
    <source>
        <strain evidence="5 6">CI04</strain>
    </source>
</reference>
<dbReference type="Pfam" id="PF13715">
    <property type="entry name" value="CarbopepD_reg_2"/>
    <property type="match status" value="1"/>
</dbReference>
<dbReference type="PANTHER" id="PTHR30069:SF29">
    <property type="entry name" value="HEMOGLOBIN AND HEMOGLOBIN-HAPTOGLOBIN-BINDING PROTEIN 1-RELATED"/>
    <property type="match status" value="1"/>
</dbReference>
<dbReference type="EMBL" id="MLFK01000010">
    <property type="protein sequence ID" value="OIV40194.1"/>
    <property type="molecule type" value="Genomic_DNA"/>
</dbReference>
<proteinExistence type="inferred from homology"/>
<keyword evidence="2" id="KW-1134">Transmembrane beta strand</keyword>
<dbReference type="InterPro" id="IPR008969">
    <property type="entry name" value="CarboxyPept-like_regulatory"/>
</dbReference>
<dbReference type="RefSeq" id="WP_071638319.1">
    <property type="nucleotide sequence ID" value="NZ_MLFK01000010.1"/>
</dbReference>
<keyword evidence="2" id="KW-0813">Transport</keyword>
<dbReference type="Gene3D" id="2.170.130.10">
    <property type="entry name" value="TonB-dependent receptor, plug domain"/>
    <property type="match status" value="1"/>
</dbReference>
<comment type="similarity">
    <text evidence="2">Belongs to the TonB-dependent receptor family.</text>
</comment>
<dbReference type="PANTHER" id="PTHR30069">
    <property type="entry name" value="TONB-DEPENDENT OUTER MEMBRANE RECEPTOR"/>
    <property type="match status" value="1"/>
</dbReference>
<dbReference type="AlphaFoldDB" id="A0A1J7CKN1"/>
<gene>
    <name evidence="5" type="ORF">BKM63_19805</name>
</gene>
<dbReference type="Pfam" id="PF07715">
    <property type="entry name" value="Plug"/>
    <property type="match status" value="1"/>
</dbReference>
<keyword evidence="6" id="KW-1185">Reference proteome</keyword>
<protein>
    <submittedName>
        <fullName evidence="5">SusC/RagA family TonB-linked outer membrane protein</fullName>
    </submittedName>
</protein>
<organism evidence="5 6">
    <name type="scientific">Flavobacterium johnsoniae</name>
    <name type="common">Cytophaga johnsonae</name>
    <dbReference type="NCBI Taxonomy" id="986"/>
    <lineage>
        <taxon>Bacteria</taxon>
        <taxon>Pseudomonadati</taxon>
        <taxon>Bacteroidota</taxon>
        <taxon>Flavobacteriia</taxon>
        <taxon>Flavobacteriales</taxon>
        <taxon>Flavobacteriaceae</taxon>
        <taxon>Flavobacterium</taxon>
    </lineage>
</organism>
<keyword evidence="2" id="KW-0998">Cell outer membrane</keyword>
<dbReference type="PROSITE" id="PS52016">
    <property type="entry name" value="TONB_DEPENDENT_REC_3"/>
    <property type="match status" value="1"/>
</dbReference>
<dbReference type="OrthoDB" id="9768177at2"/>
<evidence type="ECO:0000256" key="1">
    <source>
        <dbReference type="ARBA" id="ARBA00022729"/>
    </source>
</evidence>
<keyword evidence="2" id="KW-0472">Membrane</keyword>
<dbReference type="InterPro" id="IPR012910">
    <property type="entry name" value="Plug_dom"/>
</dbReference>
<comment type="subcellular location">
    <subcellularLocation>
        <location evidence="2">Cell outer membrane</location>
        <topology evidence="2">Multi-pass membrane protein</topology>
    </subcellularLocation>
</comment>
<dbReference type="InterPro" id="IPR023997">
    <property type="entry name" value="TonB-dep_OMP_SusC/RagA_CS"/>
</dbReference>
<dbReference type="GO" id="GO:0015344">
    <property type="term" value="F:siderophore uptake transmembrane transporter activity"/>
    <property type="evidence" value="ECO:0007669"/>
    <property type="project" value="TreeGrafter"/>
</dbReference>
<accession>A0A1J7CKN1</accession>
<sequence length="1123" mass="124523">MKQALIKRCSFLLFALMSVITYAQTAGTPIKITGTVTDNTGFLLPGVNVTEKSSKNTVTTDYNGKYQITVKPGATLVFSFIGMKKAEIPLAGRTIVNTKLQEDANELNDIVVVAYGTQKKQKITGAIATIKPDEIQDLPVSNLGESLRGLTPGLNVSGGSGRPGVGADVSIRQSFGFSKDGNTTIPLIVIDDMVQIDPTTGLATLETFNRLDPSEIESITVLKDGSAAIYGSRASQGAIIVKTKRGQDGKLKFNYYSQSAFNDAVSHSKVMSAYDHGIWKNRFLNSNLDPDKSKYFSAEELEQMKGLDYDWLKKAWKPAFQQRHSLSASGGNDKATYFAGVTYFDQGANLGEQDYKKWNFRTGLTAKLAKDFELSAAISANTVDTRKSFSKASANISDSSFGGASGGEQADYGYLLHMPRYIPWSTTVEGKDYWLSPIARTDRNLQSANANNTIAGWNYFAALDSGYQIDEEFSYNVNLSLNYKVPFLKGLSLKGSYARTQSSANSEQVQLPYDLARIRNYETIGNHLASAADPTIYNVTTNPQGDYAIETNIRNSRVYYNTDVDKVVQANFFANYARTFGDHSIDGMFGIERSEANFKSVRLAYEGTSKDYLGSNTTAGTITTNSLANKGESGTFSYLGRVNYSYKDKYILQLLFRSDASTKFAPENYWGFFPSAQVGWVVSNEKWFKEAVPFIDNLKLRYSIGKTGKDNIKPWRWLVLYDVIADKGNQFGGAGGVLGGAITPRPTPNPDVKWDATLKQNIGLDITMLRNRLQITTDFYYDKSTNMLISLAGEAGTPISIGGAFAEQNYADVNAWGTEVSVNWKDKIKKDLSYNVGINFGFSDNEYKKYPTAPIQHPSYNTVQEGYSSFLPVWGFRTWKQTSTGDGILRTDEDVTNYWNYLTANAAAVGGVPNYLGINNVSQMRKGMLAYEDVGGAYDSSTKSQAPADGRIEKQLDYIKLANSNRTYGFTSNLGLNYKSFYFRTQIATTWGGYNSIDLVQQGTGSTQNDWGHETFWRDMYDATDNPNGKYPNMGQQGTAFAPSDFWELSNFRCVVRNLTVGFELPQEPLKTIGVQRVTLGVTGNNLWDLYNPYPDHYRNMYDTSSARYPTLRTWSVNLNVTF</sequence>
<feature type="domain" description="TonB-dependent receptor plug" evidence="4">
    <location>
        <begin position="119"/>
        <end position="238"/>
    </location>
</feature>
<keyword evidence="2" id="KW-0812">Transmembrane</keyword>
<dbReference type="InterPro" id="IPR037066">
    <property type="entry name" value="Plug_dom_sf"/>
</dbReference>
<dbReference type="InterPro" id="IPR039426">
    <property type="entry name" value="TonB-dep_rcpt-like"/>
</dbReference>
<dbReference type="SUPFAM" id="SSF56935">
    <property type="entry name" value="Porins"/>
    <property type="match status" value="1"/>
</dbReference>
<evidence type="ECO:0000256" key="3">
    <source>
        <dbReference type="SAM" id="SignalP"/>
    </source>
</evidence>
<evidence type="ECO:0000313" key="6">
    <source>
        <dbReference type="Proteomes" id="UP000182826"/>
    </source>
</evidence>
<evidence type="ECO:0000313" key="5">
    <source>
        <dbReference type="EMBL" id="OIV40194.1"/>
    </source>
</evidence>